<proteinExistence type="predicted"/>
<dbReference type="RefSeq" id="WP_310280916.1">
    <property type="nucleotide sequence ID" value="NZ_JAVDWQ010000006.1"/>
</dbReference>
<dbReference type="Proteomes" id="UP001269081">
    <property type="component" value="Unassembled WGS sequence"/>
</dbReference>
<protein>
    <submittedName>
        <fullName evidence="1">Uncharacterized protein</fullName>
    </submittedName>
</protein>
<reference evidence="1 2" key="1">
    <citation type="submission" date="2023-07" db="EMBL/GenBank/DDBJ databases">
        <title>Sorghum-associated microbial communities from plants grown in Nebraska, USA.</title>
        <authorList>
            <person name="Schachtman D."/>
        </authorList>
    </citation>
    <scope>NUCLEOTIDE SEQUENCE [LARGE SCALE GENOMIC DNA]</scope>
    <source>
        <strain evidence="1 2">4129</strain>
    </source>
</reference>
<accession>A0ABU1Y7C2</accession>
<evidence type="ECO:0000313" key="1">
    <source>
        <dbReference type="EMBL" id="MDR7210140.1"/>
    </source>
</evidence>
<gene>
    <name evidence="1" type="ORF">J2W48_002080</name>
</gene>
<dbReference type="EMBL" id="JAVDWQ010000006">
    <property type="protein sequence ID" value="MDR7210140.1"/>
    <property type="molecule type" value="Genomic_DNA"/>
</dbReference>
<keyword evidence="2" id="KW-1185">Reference proteome</keyword>
<evidence type="ECO:0000313" key="2">
    <source>
        <dbReference type="Proteomes" id="UP001269081"/>
    </source>
</evidence>
<comment type="caution">
    <text evidence="1">The sequence shown here is derived from an EMBL/GenBank/DDBJ whole genome shotgun (WGS) entry which is preliminary data.</text>
</comment>
<sequence length="145" mass="16867">MNIFNRKPKKAQFIIEHENRLANYAKSVNGIQESIYKDGLISAGNLYTLIAYHYWFAFSSFYTNLRVTNSLEMISFEDAVKKYSDIHTDRINKTYKYFMEEYEDKPVSAQANGYLKILLQELTEQSTASLNDDLYGSVDILSLMK</sequence>
<organism evidence="1 2">
    <name type="scientific">Flavobacterium piscis</name>
    <dbReference type="NCBI Taxonomy" id="1114874"/>
    <lineage>
        <taxon>Bacteria</taxon>
        <taxon>Pseudomonadati</taxon>
        <taxon>Bacteroidota</taxon>
        <taxon>Flavobacteriia</taxon>
        <taxon>Flavobacteriales</taxon>
        <taxon>Flavobacteriaceae</taxon>
        <taxon>Flavobacterium</taxon>
    </lineage>
</organism>
<name>A0ABU1Y7C2_9FLAO</name>